<dbReference type="Gene3D" id="3.90.25.10">
    <property type="entry name" value="UDP-galactose 4-epimerase, domain 1"/>
    <property type="match status" value="1"/>
</dbReference>
<dbReference type="Gene3D" id="3.40.50.720">
    <property type="entry name" value="NAD(P)-binding Rossmann-like Domain"/>
    <property type="match status" value="1"/>
</dbReference>
<dbReference type="EMBL" id="KQ947407">
    <property type="protein sequence ID" value="KUJ21572.1"/>
    <property type="molecule type" value="Genomic_DNA"/>
</dbReference>
<dbReference type="PANTHER" id="PTHR47706:SF9">
    <property type="entry name" value="NMRA-LIKE DOMAIN-CONTAINING PROTEIN-RELATED"/>
    <property type="match status" value="1"/>
</dbReference>
<evidence type="ECO:0000256" key="1">
    <source>
        <dbReference type="ARBA" id="ARBA00022857"/>
    </source>
</evidence>
<dbReference type="Pfam" id="PF05368">
    <property type="entry name" value="NmrA"/>
    <property type="match status" value="1"/>
</dbReference>
<sequence length="262" mass="28685">HDHSSELSHIKIDFTPSSIQKHLQGKDVVICIFSGSDLRLSPVVVDAAISARIKLFIPSEFGLDTSSPKIRELLPPYQTRFEVQEQLRNSSLKWKAIYSGIMLEDGLKTGGVLGIDVMWGSVVVFPGAASLKVALSTYEDVASEIISALTAKDAADTTGRYTSTFTATLDDLIQIVEKQLDRKLDRYEGNIEGARKEAAERMKMGYFDGGVALMGRIAVWGPETGAWEKWAKNENPQDWQQTVGKMAQLVRDGDIGGDGCGC</sequence>
<dbReference type="InterPro" id="IPR036291">
    <property type="entry name" value="NAD(P)-bd_dom_sf"/>
</dbReference>
<dbReference type="KEGG" id="psco:LY89DRAFT_576156"/>
<dbReference type="GO" id="GO:0016491">
    <property type="term" value="F:oxidoreductase activity"/>
    <property type="evidence" value="ECO:0007669"/>
    <property type="project" value="UniProtKB-KW"/>
</dbReference>
<dbReference type="InterPro" id="IPR008030">
    <property type="entry name" value="NmrA-like"/>
</dbReference>
<dbReference type="InterPro" id="IPR051609">
    <property type="entry name" value="NmrA/Isoflavone_reductase-like"/>
</dbReference>
<dbReference type="InParanoid" id="A0A194XPA8"/>
<dbReference type="SUPFAM" id="SSF51735">
    <property type="entry name" value="NAD(P)-binding Rossmann-fold domains"/>
    <property type="match status" value="1"/>
</dbReference>
<dbReference type="RefSeq" id="XP_018075927.1">
    <property type="nucleotide sequence ID" value="XM_018208825.1"/>
</dbReference>
<organism evidence="4 5">
    <name type="scientific">Mollisia scopiformis</name>
    <name type="common">Conifer needle endophyte fungus</name>
    <name type="synonym">Phialocephala scopiformis</name>
    <dbReference type="NCBI Taxonomy" id="149040"/>
    <lineage>
        <taxon>Eukaryota</taxon>
        <taxon>Fungi</taxon>
        <taxon>Dikarya</taxon>
        <taxon>Ascomycota</taxon>
        <taxon>Pezizomycotina</taxon>
        <taxon>Leotiomycetes</taxon>
        <taxon>Helotiales</taxon>
        <taxon>Mollisiaceae</taxon>
        <taxon>Mollisia</taxon>
    </lineage>
</organism>
<proteinExistence type="predicted"/>
<evidence type="ECO:0000259" key="3">
    <source>
        <dbReference type="Pfam" id="PF05368"/>
    </source>
</evidence>
<accession>A0A194XPA8</accession>
<keyword evidence="1" id="KW-0521">NADP</keyword>
<protein>
    <recommendedName>
        <fullName evidence="3">NmrA-like domain-containing protein</fullName>
    </recommendedName>
</protein>
<evidence type="ECO:0000256" key="2">
    <source>
        <dbReference type="ARBA" id="ARBA00023002"/>
    </source>
</evidence>
<dbReference type="OrthoDB" id="9984533at2759"/>
<feature type="non-terminal residue" evidence="4">
    <location>
        <position position="1"/>
    </location>
</feature>
<dbReference type="GeneID" id="28818551"/>
<dbReference type="PANTHER" id="PTHR47706">
    <property type="entry name" value="NMRA-LIKE FAMILY PROTEIN"/>
    <property type="match status" value="1"/>
</dbReference>
<gene>
    <name evidence="4" type="ORF">LY89DRAFT_576156</name>
</gene>
<feature type="domain" description="NmrA-like" evidence="3">
    <location>
        <begin position="16"/>
        <end position="190"/>
    </location>
</feature>
<dbReference type="Proteomes" id="UP000070700">
    <property type="component" value="Unassembled WGS sequence"/>
</dbReference>
<keyword evidence="5" id="KW-1185">Reference proteome</keyword>
<name>A0A194XPA8_MOLSC</name>
<reference evidence="4 5" key="1">
    <citation type="submission" date="2015-10" db="EMBL/GenBank/DDBJ databases">
        <title>Full genome of DAOMC 229536 Phialocephala scopiformis, a fungal endophyte of spruce producing the potent anti-insectan compound rugulosin.</title>
        <authorList>
            <consortium name="DOE Joint Genome Institute"/>
            <person name="Walker A.K."/>
            <person name="Frasz S.L."/>
            <person name="Seifert K.A."/>
            <person name="Miller J.D."/>
            <person name="Mondo S.J."/>
            <person name="Labutti K."/>
            <person name="Lipzen A."/>
            <person name="Dockter R."/>
            <person name="Kennedy M."/>
            <person name="Grigoriev I.V."/>
            <person name="Spatafora J.W."/>
        </authorList>
    </citation>
    <scope>NUCLEOTIDE SEQUENCE [LARGE SCALE GENOMIC DNA]</scope>
    <source>
        <strain evidence="4 5">CBS 120377</strain>
    </source>
</reference>
<evidence type="ECO:0000313" key="5">
    <source>
        <dbReference type="Proteomes" id="UP000070700"/>
    </source>
</evidence>
<evidence type="ECO:0000313" key="4">
    <source>
        <dbReference type="EMBL" id="KUJ21572.1"/>
    </source>
</evidence>
<dbReference type="AlphaFoldDB" id="A0A194XPA8"/>
<keyword evidence="2" id="KW-0560">Oxidoreductase</keyword>